<dbReference type="Proteomes" id="UP000031876">
    <property type="component" value="Plasmid 2"/>
</dbReference>
<sequence length="173" mass="19594">MEHIKESNTSSKVLTNMQSEVISEKLNIPFVTVRTVIKNYRYILAEELYLGMEVRLGYILKLVPDVITNNYLATTGYEASVISTRTNIPYNTVLSIVTSYLDMIIDTLARGKDFNVVGIVTLKSSFDGETGELKVNTSTSRTLVDDLREHDRAVRVKLNKNLRDLFKKRVSIA</sequence>
<geneLocation type="plasmid" evidence="3 5">
    <name>unnamed3</name>
</geneLocation>
<dbReference type="KEGG" id="btw:BF38_5876"/>
<dbReference type="SUPFAM" id="SSF47729">
    <property type="entry name" value="IHF-like DNA-binding proteins"/>
    <property type="match status" value="1"/>
</dbReference>
<reference evidence="3 5" key="3">
    <citation type="submission" date="2020-05" db="EMBL/GenBank/DDBJ databases">
        <title>FDA dAtabase for Regulatory Grade micrObial Sequences (FDA-ARGOS): Supporting development and validation of Infectious Disease Dx tests.</title>
        <authorList>
            <person name="Nelson B."/>
            <person name="Plummer A."/>
            <person name="Tallon L."/>
            <person name="Sadzewicz L."/>
            <person name="Zhao X."/>
            <person name="Vavikolanu K."/>
            <person name="Mehta A."/>
            <person name="Aluvathingal J."/>
            <person name="Nadendla S."/>
            <person name="Myers T."/>
            <person name="Yan Y."/>
            <person name="Sichtig H."/>
        </authorList>
    </citation>
    <scope>NUCLEOTIDE SEQUENCE [LARGE SCALE GENOMIC DNA]</scope>
    <source>
        <strain evidence="3 5">FDAARGOS_795</strain>
        <plasmid evidence="3 5">unnamed3</plasmid>
    </source>
</reference>
<dbReference type="InterPro" id="IPR010992">
    <property type="entry name" value="IHF-like_DNA-bd_dom_sf"/>
</dbReference>
<organism evidence="3 5">
    <name type="scientific">Bacillus thuringiensis</name>
    <dbReference type="NCBI Taxonomy" id="1428"/>
    <lineage>
        <taxon>Bacteria</taxon>
        <taxon>Bacillati</taxon>
        <taxon>Bacillota</taxon>
        <taxon>Bacilli</taxon>
        <taxon>Bacillales</taxon>
        <taxon>Bacillaceae</taxon>
        <taxon>Bacillus</taxon>
        <taxon>Bacillus cereus group</taxon>
    </lineage>
</organism>
<proteinExistence type="predicted"/>
<evidence type="ECO:0000313" key="2">
    <source>
        <dbReference type="EMBL" id="MDR4174811.1"/>
    </source>
</evidence>
<evidence type="ECO:0000313" key="1">
    <source>
        <dbReference type="EMBL" id="AJG74177.1"/>
    </source>
</evidence>
<evidence type="ECO:0000313" key="3">
    <source>
        <dbReference type="EMBL" id="QKH22689.1"/>
    </source>
</evidence>
<accession>A0A0B5NLG8</accession>
<dbReference type="EMBL" id="VKQN01000001">
    <property type="protein sequence ID" value="MDR4174811.1"/>
    <property type="molecule type" value="Genomic_DNA"/>
</dbReference>
<dbReference type="GO" id="GO:0003677">
    <property type="term" value="F:DNA binding"/>
    <property type="evidence" value="ECO:0007669"/>
    <property type="project" value="InterPro"/>
</dbReference>
<reference evidence="2" key="2">
    <citation type="submission" date="2019-07" db="EMBL/GenBank/DDBJ databases">
        <title>Phylogenomic Reclassification of ATCC Bacillus Strains and Various Taxa within the Genus Bacillus.</title>
        <authorList>
            <person name="Riojas M.A."/>
            <person name="Frank A.M."/>
            <person name="Fenn S.L."/>
            <person name="King S.P."/>
            <person name="Brower S.M."/>
            <person name="Hazbon M.H."/>
        </authorList>
    </citation>
    <scope>NUCLEOTIDE SEQUENCE</scope>
    <source>
        <strain evidence="2">ATCC 35646</strain>
    </source>
</reference>
<gene>
    <name evidence="1" type="ORF">BF38_5876</name>
    <name evidence="2" type="ORF">FO599_01525</name>
    <name evidence="3" type="ORF">FOC89_01495</name>
</gene>
<name>A0A0B5NLG8_BACTU</name>
<evidence type="ECO:0008006" key="6">
    <source>
        <dbReference type="Google" id="ProtNLM"/>
    </source>
</evidence>
<geneLocation type="plasmid" evidence="1 4">
    <name>2</name>
</geneLocation>
<evidence type="ECO:0000313" key="5">
    <source>
        <dbReference type="Proteomes" id="UP000501107"/>
    </source>
</evidence>
<dbReference type="EMBL" id="CP053979">
    <property type="protein sequence ID" value="QKH22689.1"/>
    <property type="molecule type" value="Genomic_DNA"/>
</dbReference>
<evidence type="ECO:0000313" key="4">
    <source>
        <dbReference type="Proteomes" id="UP000031876"/>
    </source>
</evidence>
<protein>
    <recommendedName>
        <fullName evidence="6">DNA-binding protein</fullName>
    </recommendedName>
</protein>
<dbReference type="Proteomes" id="UP001181533">
    <property type="component" value="Unassembled WGS sequence"/>
</dbReference>
<dbReference type="RefSeq" id="WP_000400078.1">
    <property type="nucleotide sequence ID" value="NZ_JBAFXM010000005.1"/>
</dbReference>
<keyword evidence="3" id="KW-0614">Plasmid</keyword>
<dbReference type="AlphaFoldDB" id="A0A0B5NLG8"/>
<dbReference type="EMBL" id="CP009334">
    <property type="protein sequence ID" value="AJG74177.1"/>
    <property type="molecule type" value="Genomic_DNA"/>
</dbReference>
<reference evidence="1 4" key="1">
    <citation type="journal article" date="2015" name="Genome Announc.">
        <title>Complete genome sequences for 35 biothreat assay-relevant bacillus species.</title>
        <authorList>
            <person name="Johnson S.L."/>
            <person name="Daligault H.E."/>
            <person name="Davenport K.W."/>
            <person name="Jaissle J."/>
            <person name="Frey K.G."/>
            <person name="Ladner J.T."/>
            <person name="Broomall S.M."/>
            <person name="Bishop-Lilly K.A."/>
            <person name="Bruce D.C."/>
            <person name="Gibbons H.S."/>
            <person name="Coyne S.R."/>
            <person name="Lo C.C."/>
            <person name="Meincke L."/>
            <person name="Munk A.C."/>
            <person name="Koroleva G.I."/>
            <person name="Rosenzweig C.N."/>
            <person name="Palacios G.F."/>
            <person name="Redden C.L."/>
            <person name="Minogue T.D."/>
            <person name="Chain P.S."/>
        </authorList>
    </citation>
    <scope>NUCLEOTIDE SEQUENCE [LARGE SCALE GENOMIC DNA]</scope>
    <source>
        <strain evidence="1 4">HD1011</strain>
        <plasmid evidence="1 4">2</plasmid>
    </source>
</reference>
<dbReference type="Proteomes" id="UP000501107">
    <property type="component" value="Plasmid unnamed3"/>
</dbReference>